<organism evidence="5 6">
    <name type="scientific">Pyrus ussuriensis x Pyrus communis</name>
    <dbReference type="NCBI Taxonomy" id="2448454"/>
    <lineage>
        <taxon>Eukaryota</taxon>
        <taxon>Viridiplantae</taxon>
        <taxon>Streptophyta</taxon>
        <taxon>Embryophyta</taxon>
        <taxon>Tracheophyta</taxon>
        <taxon>Spermatophyta</taxon>
        <taxon>Magnoliopsida</taxon>
        <taxon>eudicotyledons</taxon>
        <taxon>Gunneridae</taxon>
        <taxon>Pentapetalae</taxon>
        <taxon>rosids</taxon>
        <taxon>fabids</taxon>
        <taxon>Rosales</taxon>
        <taxon>Rosaceae</taxon>
        <taxon>Amygdaloideae</taxon>
        <taxon>Maleae</taxon>
        <taxon>Pyrus</taxon>
    </lineage>
</organism>
<evidence type="ECO:0000256" key="3">
    <source>
        <dbReference type="ARBA" id="ARBA00023136"/>
    </source>
</evidence>
<dbReference type="GO" id="GO:0016020">
    <property type="term" value="C:membrane"/>
    <property type="evidence" value="ECO:0007669"/>
    <property type="project" value="InterPro"/>
</dbReference>
<reference evidence="5 6" key="3">
    <citation type="submission" date="2019-11" db="EMBL/GenBank/DDBJ databases">
        <title>A de novo genome assembly of a pear dwarfing rootstock.</title>
        <authorList>
            <person name="Wang F."/>
            <person name="Wang J."/>
            <person name="Li S."/>
            <person name="Zhang Y."/>
            <person name="Fang M."/>
            <person name="Ma L."/>
            <person name="Zhao Y."/>
            <person name="Jiang S."/>
        </authorList>
    </citation>
    <scope>NUCLEOTIDE SEQUENCE [LARGE SCALE GENOMIC DNA]</scope>
    <source>
        <strain evidence="5">S2</strain>
        <tissue evidence="5">Leaf</tissue>
    </source>
</reference>
<protein>
    <submittedName>
        <fullName evidence="5">Auxin-induced protein 5NG4-like</fullName>
    </submittedName>
</protein>
<comment type="caution">
    <text evidence="5">The sequence shown here is derived from an EMBL/GenBank/DDBJ whole genome shotgun (WGS) entry which is preliminary data.</text>
</comment>
<keyword evidence="3 4" id="KW-0472">Membrane</keyword>
<dbReference type="Proteomes" id="UP000327157">
    <property type="component" value="Chromosome 13"/>
</dbReference>
<evidence type="ECO:0000313" key="6">
    <source>
        <dbReference type="Proteomes" id="UP000327157"/>
    </source>
</evidence>
<feature type="transmembrane region" description="Helical" evidence="4">
    <location>
        <begin position="38"/>
        <end position="56"/>
    </location>
</feature>
<evidence type="ECO:0000256" key="4">
    <source>
        <dbReference type="SAM" id="Phobius"/>
    </source>
</evidence>
<feature type="transmembrane region" description="Helical" evidence="4">
    <location>
        <begin position="12"/>
        <end position="32"/>
    </location>
</feature>
<dbReference type="OrthoDB" id="1728340at2759"/>
<sequence>MYFASLRYTSPTFLESIINTIAFLTFVIAVVLSPSGLAKVWGTVVSLAGVLTMTLYKGPIVKNLRRPLIHIHEKSSKHENWLKGSILTVSLLTQTIVQLLDHIQPLQNMHMSRSSPTRLIEI</sequence>
<dbReference type="PANTHER" id="PTHR31218">
    <property type="entry name" value="WAT1-RELATED PROTEIN"/>
    <property type="match status" value="1"/>
</dbReference>
<keyword evidence="2 4" id="KW-1133">Transmembrane helix</keyword>
<dbReference type="AlphaFoldDB" id="A0A5N5F9S2"/>
<evidence type="ECO:0000256" key="2">
    <source>
        <dbReference type="ARBA" id="ARBA00022989"/>
    </source>
</evidence>
<proteinExistence type="predicted"/>
<evidence type="ECO:0000256" key="1">
    <source>
        <dbReference type="ARBA" id="ARBA00022692"/>
    </source>
</evidence>
<evidence type="ECO:0000313" key="5">
    <source>
        <dbReference type="EMBL" id="KAB2599816.1"/>
    </source>
</evidence>
<dbReference type="GO" id="GO:0022857">
    <property type="term" value="F:transmembrane transporter activity"/>
    <property type="evidence" value="ECO:0007669"/>
    <property type="project" value="InterPro"/>
</dbReference>
<keyword evidence="1 4" id="KW-0812">Transmembrane</keyword>
<gene>
    <name evidence="5" type="ORF">D8674_010087</name>
</gene>
<accession>A0A5N5F9S2</accession>
<dbReference type="InterPro" id="IPR030184">
    <property type="entry name" value="WAT1-related"/>
</dbReference>
<reference evidence="5 6" key="1">
    <citation type="submission" date="2019-09" db="EMBL/GenBank/DDBJ databases">
        <authorList>
            <person name="Ou C."/>
        </authorList>
    </citation>
    <scope>NUCLEOTIDE SEQUENCE [LARGE SCALE GENOMIC DNA]</scope>
    <source>
        <strain evidence="5">S2</strain>
        <tissue evidence="5">Leaf</tissue>
    </source>
</reference>
<reference evidence="6" key="2">
    <citation type="submission" date="2019-10" db="EMBL/GenBank/DDBJ databases">
        <title>A de novo genome assembly of a pear dwarfing rootstock.</title>
        <authorList>
            <person name="Wang F."/>
            <person name="Wang J."/>
            <person name="Li S."/>
            <person name="Zhang Y."/>
            <person name="Fang M."/>
            <person name="Ma L."/>
            <person name="Zhao Y."/>
            <person name="Jiang S."/>
        </authorList>
    </citation>
    <scope>NUCLEOTIDE SEQUENCE [LARGE SCALE GENOMIC DNA]</scope>
</reference>
<name>A0A5N5F9S2_9ROSA</name>
<keyword evidence="6" id="KW-1185">Reference proteome</keyword>
<dbReference type="EMBL" id="SMOL01000753">
    <property type="protein sequence ID" value="KAB2599816.1"/>
    <property type="molecule type" value="Genomic_DNA"/>
</dbReference>